<keyword evidence="2" id="KW-0472">Membrane</keyword>
<dbReference type="AlphaFoldDB" id="A0A1U9NLL5"/>
<feature type="coiled-coil region" evidence="1">
    <location>
        <begin position="154"/>
        <end position="188"/>
    </location>
</feature>
<protein>
    <submittedName>
        <fullName evidence="3">Uncharacterized protein</fullName>
    </submittedName>
</protein>
<reference evidence="4" key="1">
    <citation type="submission" date="2017-02" db="EMBL/GenBank/DDBJ databases">
        <title>Comparative genomics and description of representatives of a novel lineage of planctomycetes thriving in anoxic sediments.</title>
        <authorList>
            <person name="Spring S."/>
            <person name="Bunk B."/>
            <person name="Sproer C."/>
        </authorList>
    </citation>
    <scope>NUCLEOTIDE SEQUENCE [LARGE SCALE GENOMIC DNA]</scope>
    <source>
        <strain evidence="4">ST-NAGAB-D1</strain>
    </source>
</reference>
<accession>A0A1U9NLL5</accession>
<keyword evidence="4" id="KW-1185">Reference proteome</keyword>
<keyword evidence="2" id="KW-1133">Transmembrane helix</keyword>
<evidence type="ECO:0000256" key="1">
    <source>
        <dbReference type="SAM" id="Coils"/>
    </source>
</evidence>
<evidence type="ECO:0000313" key="3">
    <source>
        <dbReference type="EMBL" id="AQT68460.1"/>
    </source>
</evidence>
<keyword evidence="1" id="KW-0175">Coiled coil</keyword>
<name>A0A1U9NLL5_9BACT</name>
<feature type="coiled-coil region" evidence="1">
    <location>
        <begin position="259"/>
        <end position="317"/>
    </location>
</feature>
<evidence type="ECO:0000313" key="4">
    <source>
        <dbReference type="Proteomes" id="UP000189674"/>
    </source>
</evidence>
<feature type="transmembrane region" description="Helical" evidence="2">
    <location>
        <begin position="27"/>
        <end position="46"/>
    </location>
</feature>
<evidence type="ECO:0000256" key="2">
    <source>
        <dbReference type="SAM" id="Phobius"/>
    </source>
</evidence>
<feature type="transmembrane region" description="Helical" evidence="2">
    <location>
        <begin position="52"/>
        <end position="72"/>
    </location>
</feature>
<dbReference type="EMBL" id="CP019791">
    <property type="protein sequence ID" value="AQT68460.1"/>
    <property type="molecule type" value="Genomic_DNA"/>
</dbReference>
<sequence length="470" mass="51085">MPVCDNFLGRLRLKAAALIVLRDISRVTIWWGFVLGFVILVLRALAFVPYQAGFWLLGSGVLLWGAAAFISFRKVPSLESVRALVDKHSGCGGLLIASDQMELGKWADSMPEPKLVLFKWRCRREMVLLFSAVVFLGACLAVPQRYINVSTVKRLNVDADVDRMSKQIDTLEEEDVIADSEAAELRKKLKQIRDEARGDDPVKTWAALDHMQKSLKNAAQEQAMADVSNTEKAAKAEALAKAMEENSGQMGEKLTDEAAAELKETIEKMAANNSALKNAMSDSLKEALASGTAKEGGQLSKEQLEQLRKALQGAQNQMAGRLGKLQDAKLIDGKMVKKAKEGTQIDPAALAAFLAENADGMGVSAAMKAYMPGKGGVSFGRGDAAMTWKDKSSETGTKFEEQILPPGSVEAMKDSKMVGVSVSDPSDTEEVEKNVGGFIDAQGGTGQATKRKILPRHKKAVQKYFEREDQ</sequence>
<dbReference type="RefSeq" id="WP_146661474.1">
    <property type="nucleotide sequence ID" value="NZ_CP019791.1"/>
</dbReference>
<dbReference type="KEGG" id="alus:STSP2_01624"/>
<feature type="transmembrane region" description="Helical" evidence="2">
    <location>
        <begin position="127"/>
        <end position="147"/>
    </location>
</feature>
<dbReference type="OrthoDB" id="252423at2"/>
<dbReference type="STRING" id="1936003.STSP2_01624"/>
<gene>
    <name evidence="3" type="ORF">STSP2_01624</name>
</gene>
<dbReference type="Proteomes" id="UP000189674">
    <property type="component" value="Chromosome"/>
</dbReference>
<keyword evidence="2" id="KW-0812">Transmembrane</keyword>
<organism evidence="3 4">
    <name type="scientific">Anaerohalosphaera lusitana</name>
    <dbReference type="NCBI Taxonomy" id="1936003"/>
    <lineage>
        <taxon>Bacteria</taxon>
        <taxon>Pseudomonadati</taxon>
        <taxon>Planctomycetota</taxon>
        <taxon>Phycisphaerae</taxon>
        <taxon>Sedimentisphaerales</taxon>
        <taxon>Anaerohalosphaeraceae</taxon>
        <taxon>Anaerohalosphaera</taxon>
    </lineage>
</organism>
<proteinExistence type="predicted"/>